<reference evidence="2" key="1">
    <citation type="submission" date="2013-01" db="EMBL/GenBank/DDBJ databases">
        <title>Sequence Analysis and Characterization of Three Cryptic, Low-copy Number Plasmids from Thermus sp. WG.</title>
        <authorList>
            <person name="Hu Y."/>
            <person name="Wei Y."/>
            <person name="Du L."/>
            <person name="Chen Y."/>
            <person name="Huang R."/>
        </authorList>
    </citation>
    <scope>NUCLEOTIDE SEQUENCE</scope>
    <source>
        <strain evidence="2">WG</strain>
        <plasmid evidence="2">pWG16</plasmid>
    </source>
</reference>
<keyword evidence="2" id="KW-0614">Plasmid</keyword>
<protein>
    <submittedName>
        <fullName evidence="2">Uncharacterized protein</fullName>
    </submittedName>
</protein>
<gene>
    <name evidence="2" type="ORF">WG16_09</name>
</gene>
<feature type="region of interest" description="Disordered" evidence="1">
    <location>
        <begin position="1"/>
        <end position="80"/>
    </location>
</feature>
<name>R4JHE8_9DEIN</name>
<proteinExistence type="predicted"/>
<geneLocation type="plasmid" evidence="2">
    <name>pWG16</name>
</geneLocation>
<dbReference type="EMBL" id="KC491195">
    <property type="protein sequence ID" value="AGK85248.1"/>
    <property type="molecule type" value="Genomic_DNA"/>
</dbReference>
<dbReference type="AlphaFoldDB" id="R4JHE8"/>
<organism evidence="2">
    <name type="scientific">Thermus sp. WG</name>
    <dbReference type="NCBI Taxonomy" id="1312524"/>
    <lineage>
        <taxon>Bacteria</taxon>
        <taxon>Thermotogati</taxon>
        <taxon>Deinococcota</taxon>
        <taxon>Deinococci</taxon>
        <taxon>Thermales</taxon>
        <taxon>Thermaceae</taxon>
        <taxon>Thermus</taxon>
    </lineage>
</organism>
<sequence>MPGLPALKAGRGDRDESRELLPPPVGGEIRTRLPVPAWPSAAAREETRGVSHTAGWGVSPQAPWGTNLVGVAREGKGKNP</sequence>
<feature type="compositionally biased region" description="Basic and acidic residues" evidence="1">
    <location>
        <begin position="10"/>
        <end position="19"/>
    </location>
</feature>
<accession>R4JHE8</accession>
<evidence type="ECO:0000256" key="1">
    <source>
        <dbReference type="SAM" id="MobiDB-lite"/>
    </source>
</evidence>
<evidence type="ECO:0000313" key="2">
    <source>
        <dbReference type="EMBL" id="AGK85248.1"/>
    </source>
</evidence>